<reference evidence="3" key="1">
    <citation type="journal article" date="2014" name="Int. J. Syst. Evol. Microbiol.">
        <title>Complete genome sequence of Corynebacterium casei LMG S-19264T (=DSM 44701T), isolated from a smear-ripened cheese.</title>
        <authorList>
            <consortium name="US DOE Joint Genome Institute (JGI-PGF)"/>
            <person name="Walter F."/>
            <person name="Albersmeier A."/>
            <person name="Kalinowski J."/>
            <person name="Ruckert C."/>
        </authorList>
    </citation>
    <scope>NUCLEOTIDE SEQUENCE</scope>
    <source>
        <strain evidence="3">CGMCC 1.14988</strain>
    </source>
</reference>
<feature type="transmembrane region" description="Helical" evidence="1">
    <location>
        <begin position="256"/>
        <end position="280"/>
    </location>
</feature>
<dbReference type="RefSeq" id="WP_130648417.1">
    <property type="nucleotide sequence ID" value="NZ_BMHA01000001.1"/>
</dbReference>
<comment type="caution">
    <text evidence="3">The sequence shown here is derived from an EMBL/GenBank/DDBJ whole genome shotgun (WGS) entry which is preliminary data.</text>
</comment>
<dbReference type="Proteomes" id="UP000650511">
    <property type="component" value="Unassembled WGS sequence"/>
</dbReference>
<keyword evidence="1" id="KW-1133">Transmembrane helix</keyword>
<keyword evidence="1" id="KW-0812">Transmembrane</keyword>
<feature type="chain" id="PRO_5035144471" description="DUF4397 domain-containing protein" evidence="2">
    <location>
        <begin position="24"/>
        <end position="284"/>
    </location>
</feature>
<sequence length="284" mass="27911">MRFRVSAAAAAAMLVAAPAAAIADNHDDHDTAEVVAVHGLPQSVFDTLGADSTAVDVYVAGSYDDALTTFEFGDVGTLEVPPGAYDLEVFPAGGDTSGDPVLTLSTPELAAGVSASVVAQLDEAGETPSLAAYINENDATGIQVFHTAAFGAVDIVAGGEVALAGAANGDTARIDVPGGTTVDGVGVAPAGGDVAIDLGAVEVPEDTLVLAYAIGSADDETLQVVTATTSVAGGEDGEMPTRVDAGSAGLAANQGIGLGVAVLLLAGVALLTAPVTASVVRRRR</sequence>
<protein>
    <recommendedName>
        <fullName evidence="5">DUF4397 domain-containing protein</fullName>
    </recommendedName>
</protein>
<evidence type="ECO:0008006" key="5">
    <source>
        <dbReference type="Google" id="ProtNLM"/>
    </source>
</evidence>
<accession>A0A8J3A5S6</accession>
<evidence type="ECO:0000313" key="3">
    <source>
        <dbReference type="EMBL" id="GGI03427.1"/>
    </source>
</evidence>
<keyword evidence="2" id="KW-0732">Signal</keyword>
<dbReference type="EMBL" id="BMHA01000001">
    <property type="protein sequence ID" value="GGI03427.1"/>
    <property type="molecule type" value="Genomic_DNA"/>
</dbReference>
<proteinExistence type="predicted"/>
<gene>
    <name evidence="3" type="ORF">GCM10011354_03980</name>
</gene>
<organism evidence="3 4">
    <name type="scientific">Egicoccus halophilus</name>
    <dbReference type="NCBI Taxonomy" id="1670830"/>
    <lineage>
        <taxon>Bacteria</taxon>
        <taxon>Bacillati</taxon>
        <taxon>Actinomycetota</taxon>
        <taxon>Nitriliruptoria</taxon>
        <taxon>Egicoccales</taxon>
        <taxon>Egicoccaceae</taxon>
        <taxon>Egicoccus</taxon>
    </lineage>
</organism>
<keyword evidence="1" id="KW-0472">Membrane</keyword>
<reference evidence="3" key="2">
    <citation type="submission" date="2020-09" db="EMBL/GenBank/DDBJ databases">
        <authorList>
            <person name="Sun Q."/>
            <person name="Zhou Y."/>
        </authorList>
    </citation>
    <scope>NUCLEOTIDE SEQUENCE</scope>
    <source>
        <strain evidence="3">CGMCC 1.14988</strain>
    </source>
</reference>
<keyword evidence="4" id="KW-1185">Reference proteome</keyword>
<name>A0A8J3A5S6_9ACTN</name>
<dbReference type="OrthoDB" id="5800709at2"/>
<evidence type="ECO:0000313" key="4">
    <source>
        <dbReference type="Proteomes" id="UP000650511"/>
    </source>
</evidence>
<evidence type="ECO:0000256" key="2">
    <source>
        <dbReference type="SAM" id="SignalP"/>
    </source>
</evidence>
<evidence type="ECO:0000256" key="1">
    <source>
        <dbReference type="SAM" id="Phobius"/>
    </source>
</evidence>
<dbReference type="AlphaFoldDB" id="A0A8J3A5S6"/>
<feature type="signal peptide" evidence="2">
    <location>
        <begin position="1"/>
        <end position="23"/>
    </location>
</feature>